<reference evidence="2" key="1">
    <citation type="journal article" date="2019" name="Int. J. Syst. Evol. Microbiol.">
        <title>The Global Catalogue of Microorganisms (GCM) 10K type strain sequencing project: providing services to taxonomists for standard genome sequencing and annotation.</title>
        <authorList>
            <consortium name="The Broad Institute Genomics Platform"/>
            <consortium name="The Broad Institute Genome Sequencing Center for Infectious Disease"/>
            <person name="Wu L."/>
            <person name="Ma J."/>
        </authorList>
    </citation>
    <scope>NUCLEOTIDE SEQUENCE [LARGE SCALE GENOMIC DNA]</scope>
    <source>
        <strain evidence="2">CCM 7435</strain>
    </source>
</reference>
<comment type="caution">
    <text evidence="1">The sequence shown here is derived from an EMBL/GenBank/DDBJ whole genome shotgun (WGS) entry which is preliminary data.</text>
</comment>
<evidence type="ECO:0000313" key="1">
    <source>
        <dbReference type="EMBL" id="MFD2143817.1"/>
    </source>
</evidence>
<organism evidence="1 2">
    <name type="scientific">Ancylobacter oerskovii</name>
    <dbReference type="NCBI Taxonomy" id="459519"/>
    <lineage>
        <taxon>Bacteria</taxon>
        <taxon>Pseudomonadati</taxon>
        <taxon>Pseudomonadota</taxon>
        <taxon>Alphaproteobacteria</taxon>
        <taxon>Hyphomicrobiales</taxon>
        <taxon>Xanthobacteraceae</taxon>
        <taxon>Ancylobacter</taxon>
    </lineage>
</organism>
<dbReference type="EMBL" id="JBHUHD010000005">
    <property type="protein sequence ID" value="MFD2143817.1"/>
    <property type="molecule type" value="Genomic_DNA"/>
</dbReference>
<protein>
    <submittedName>
        <fullName evidence="1">Uncharacterized protein</fullName>
    </submittedName>
</protein>
<proteinExistence type="predicted"/>
<name>A0ABW4Z6L8_9HYPH</name>
<accession>A0ABW4Z6L8</accession>
<dbReference type="Proteomes" id="UP001597299">
    <property type="component" value="Unassembled WGS sequence"/>
</dbReference>
<evidence type="ECO:0000313" key="2">
    <source>
        <dbReference type="Proteomes" id="UP001597299"/>
    </source>
</evidence>
<sequence length="69" mass="7760">MFQALRPPRAKPRVMMHGTDFGYDGDRTIAHMECQKCGHDGSWWNFANDTEAKRGAPCPVCNKEPEAHG</sequence>
<gene>
    <name evidence="1" type="ORF">ACFSNC_26070</name>
</gene>
<dbReference type="RefSeq" id="WP_213355316.1">
    <property type="nucleotide sequence ID" value="NZ_JAHBGB010000043.1"/>
</dbReference>
<keyword evidence="2" id="KW-1185">Reference proteome</keyword>